<dbReference type="InterPro" id="IPR023398">
    <property type="entry name" value="TIF_eIF4e-like"/>
</dbReference>
<protein>
    <submittedName>
        <fullName evidence="3">DUF1917-domain-containing protein</fullName>
    </submittedName>
</protein>
<dbReference type="Proteomes" id="UP000799437">
    <property type="component" value="Unassembled WGS sequence"/>
</dbReference>
<accession>A0A6A6WB78</accession>
<evidence type="ECO:0000256" key="1">
    <source>
        <dbReference type="ARBA" id="ARBA00010568"/>
    </source>
</evidence>
<reference evidence="3" key="1">
    <citation type="journal article" date="2020" name="Stud. Mycol.">
        <title>101 Dothideomycetes genomes: a test case for predicting lifestyles and emergence of pathogens.</title>
        <authorList>
            <person name="Haridas S."/>
            <person name="Albert R."/>
            <person name="Binder M."/>
            <person name="Bloem J."/>
            <person name="Labutti K."/>
            <person name="Salamov A."/>
            <person name="Andreopoulos B."/>
            <person name="Baker S."/>
            <person name="Barry K."/>
            <person name="Bills G."/>
            <person name="Bluhm B."/>
            <person name="Cannon C."/>
            <person name="Castanera R."/>
            <person name="Culley D."/>
            <person name="Daum C."/>
            <person name="Ezra D."/>
            <person name="Gonzalez J."/>
            <person name="Henrissat B."/>
            <person name="Kuo A."/>
            <person name="Liang C."/>
            <person name="Lipzen A."/>
            <person name="Lutzoni F."/>
            <person name="Magnuson J."/>
            <person name="Mondo S."/>
            <person name="Nolan M."/>
            <person name="Ohm R."/>
            <person name="Pangilinan J."/>
            <person name="Park H.-J."/>
            <person name="Ramirez L."/>
            <person name="Alfaro M."/>
            <person name="Sun H."/>
            <person name="Tritt A."/>
            <person name="Yoshinaga Y."/>
            <person name="Zwiers L.-H."/>
            <person name="Turgeon B."/>
            <person name="Goodwin S."/>
            <person name="Spatafora J."/>
            <person name="Crous P."/>
            <person name="Grigoriev I."/>
        </authorList>
    </citation>
    <scope>NUCLEOTIDE SEQUENCE</scope>
    <source>
        <strain evidence="3">CBS 121739</strain>
    </source>
</reference>
<evidence type="ECO:0000256" key="2">
    <source>
        <dbReference type="SAM" id="MobiDB-lite"/>
    </source>
</evidence>
<comment type="similarity">
    <text evidence="1">Belongs to the UPF0696 family.</text>
</comment>
<organism evidence="3 4">
    <name type="scientific">Pseudovirgaria hyperparasitica</name>
    <dbReference type="NCBI Taxonomy" id="470096"/>
    <lineage>
        <taxon>Eukaryota</taxon>
        <taxon>Fungi</taxon>
        <taxon>Dikarya</taxon>
        <taxon>Ascomycota</taxon>
        <taxon>Pezizomycotina</taxon>
        <taxon>Dothideomycetes</taxon>
        <taxon>Dothideomycetes incertae sedis</taxon>
        <taxon>Acrospermales</taxon>
        <taxon>Acrospermaceae</taxon>
        <taxon>Pseudovirgaria</taxon>
    </lineage>
</organism>
<dbReference type="AlphaFoldDB" id="A0A6A6WB78"/>
<dbReference type="Pfam" id="PF08939">
    <property type="entry name" value="Bles03"/>
    <property type="match status" value="1"/>
</dbReference>
<sequence length="379" mass="43311">MAFEANDFVEWEGYISDESSFLGDDETKERLEAECAARNPLKSPQWKYRHRDPNVLAAKGKAAAEEVAREKRDEEMQSTAASPHVAETGEKSKYFAVGSREHVIDLTKLPKRTTPQFPSPSSDTPKLFNRREGDADARQLHESIAEFTQRLPVSSRIEDVGPWIWIENPHQRRIDDHMDVPKFQELGRKSLAKFTSDCEEIVTSNQGKGQATISRKIAPLREELRDDIERLAREYGVLSGKWMLFPNSEDLPRTWRLVAEGVADNRLGCAAKVGTIGPDTDTNNGRLICVYTKDFNDMEDILKVMHELIDLNLVNSDRGIYYKMDAYTYLDIAGKNEYGLRASKYGSRELLATSSPQKRSYQQTNRPRKRQMTLEAFQR</sequence>
<gene>
    <name evidence="3" type="ORF">EJ05DRAFT_272681</name>
</gene>
<keyword evidence="4" id="KW-1185">Reference proteome</keyword>
<dbReference type="EMBL" id="ML996568">
    <property type="protein sequence ID" value="KAF2760098.1"/>
    <property type="molecule type" value="Genomic_DNA"/>
</dbReference>
<feature type="compositionally biased region" description="Polar residues" evidence="2">
    <location>
        <begin position="352"/>
        <end position="365"/>
    </location>
</feature>
<proteinExistence type="inferred from homology"/>
<dbReference type="InterPro" id="IPR015034">
    <property type="entry name" value="Bles03"/>
</dbReference>
<dbReference type="Gene3D" id="3.30.760.10">
    <property type="entry name" value="RNA Cap, Translation Initiation Factor Eif4e"/>
    <property type="match status" value="1"/>
</dbReference>
<dbReference type="OrthoDB" id="10067381at2759"/>
<dbReference type="GeneID" id="54481423"/>
<feature type="region of interest" description="Disordered" evidence="2">
    <location>
        <begin position="352"/>
        <end position="379"/>
    </location>
</feature>
<dbReference type="PANTHER" id="PTHR31977">
    <property type="entry name" value="UPF0696 PROTEIN C11ORF68"/>
    <property type="match status" value="1"/>
</dbReference>
<evidence type="ECO:0000313" key="3">
    <source>
        <dbReference type="EMBL" id="KAF2760098.1"/>
    </source>
</evidence>
<dbReference type="SUPFAM" id="SSF55418">
    <property type="entry name" value="eIF4e-like"/>
    <property type="match status" value="1"/>
</dbReference>
<dbReference type="PANTHER" id="PTHR31977:SF1">
    <property type="entry name" value="UPF0696 PROTEIN C11ORF68"/>
    <property type="match status" value="1"/>
</dbReference>
<evidence type="ECO:0000313" key="4">
    <source>
        <dbReference type="Proteomes" id="UP000799437"/>
    </source>
</evidence>
<name>A0A6A6WB78_9PEZI</name>
<dbReference type="RefSeq" id="XP_033602549.1">
    <property type="nucleotide sequence ID" value="XM_033740369.1"/>
</dbReference>